<dbReference type="EMBL" id="KB310993">
    <property type="protein sequence ID" value="ELT90295.1"/>
    <property type="molecule type" value="Genomic_DNA"/>
</dbReference>
<gene>
    <name evidence="2" type="ORF">CAPTEDRAFT_205077</name>
</gene>
<dbReference type="AlphaFoldDB" id="R7TGT1"/>
<reference evidence="4" key="1">
    <citation type="submission" date="2012-12" db="EMBL/GenBank/DDBJ databases">
        <authorList>
            <person name="Hellsten U."/>
            <person name="Grimwood J."/>
            <person name="Chapman J.A."/>
            <person name="Shapiro H."/>
            <person name="Aerts A."/>
            <person name="Otillar R.P."/>
            <person name="Terry A.Y."/>
            <person name="Boore J.L."/>
            <person name="Simakov O."/>
            <person name="Marletaz F."/>
            <person name="Cho S.-J."/>
            <person name="Edsinger-Gonzales E."/>
            <person name="Havlak P."/>
            <person name="Kuo D.-H."/>
            <person name="Larsson T."/>
            <person name="Lv J."/>
            <person name="Arendt D."/>
            <person name="Savage R."/>
            <person name="Osoegawa K."/>
            <person name="de Jong P."/>
            <person name="Lindberg D.R."/>
            <person name="Seaver E.C."/>
            <person name="Weisblat D.A."/>
            <person name="Putnam N.H."/>
            <person name="Grigoriev I.V."/>
            <person name="Rokhsar D.S."/>
        </authorList>
    </citation>
    <scope>NUCLEOTIDE SEQUENCE</scope>
    <source>
        <strain evidence="4">I ESC-2004</strain>
    </source>
</reference>
<dbReference type="Proteomes" id="UP000014760">
    <property type="component" value="Unassembled WGS sequence"/>
</dbReference>
<name>R7TGT1_CAPTE</name>
<sequence length="300" mass="33496">MITLRAQGLPEHEELVTQSLDGMKLAPNLRYYKHSDTLVGCEDLWKQGKSGKVSNKGVVVIVRGLTLHWKQVISCGRGDGSGQHSVEMVKETWPEKPSTIISGFKCFVVPDPPHLLKNLWNNFMSKNITFNVDGKQFVAEWAHMQEKIVEKKETRYLGMKIVGGVQGGIRSLTGKVEMCHRVAGLVKFVAKRSGSRFLIGREGCKSGVVSRIMYGGGALVWKVEERNQLEKEQTAFGRWLWKAHPSVRNACIQAVSGWSTFSEREAKAKMGYVRKIYVGGSMVAEVGRGVLLEMGLKSDW</sequence>
<feature type="domain" description="Transposable element P transposase-like RNase H" evidence="1">
    <location>
        <begin position="5"/>
        <end position="75"/>
    </location>
</feature>
<evidence type="ECO:0000313" key="3">
    <source>
        <dbReference type="EnsemblMetazoa" id="CapteP205077"/>
    </source>
</evidence>
<proteinExistence type="predicted"/>
<organism evidence="2">
    <name type="scientific">Capitella teleta</name>
    <name type="common">Polychaete worm</name>
    <dbReference type="NCBI Taxonomy" id="283909"/>
    <lineage>
        <taxon>Eukaryota</taxon>
        <taxon>Metazoa</taxon>
        <taxon>Spiralia</taxon>
        <taxon>Lophotrochozoa</taxon>
        <taxon>Annelida</taxon>
        <taxon>Polychaeta</taxon>
        <taxon>Sedentaria</taxon>
        <taxon>Scolecida</taxon>
        <taxon>Capitellidae</taxon>
        <taxon>Capitella</taxon>
    </lineage>
</organism>
<reference evidence="3" key="3">
    <citation type="submission" date="2015-06" db="UniProtKB">
        <authorList>
            <consortium name="EnsemblMetazoa"/>
        </authorList>
    </citation>
    <scope>IDENTIFICATION</scope>
</reference>
<keyword evidence="4" id="KW-1185">Reference proteome</keyword>
<evidence type="ECO:0000313" key="4">
    <source>
        <dbReference type="Proteomes" id="UP000014760"/>
    </source>
</evidence>
<accession>R7TGT1</accession>
<dbReference type="EnsemblMetazoa" id="CapteT205077">
    <property type="protein sequence ID" value="CapteP205077"/>
    <property type="gene ID" value="CapteG205077"/>
</dbReference>
<protein>
    <recommendedName>
        <fullName evidence="1">Transposable element P transposase-like RNase H domain-containing protein</fullName>
    </recommendedName>
</protein>
<evidence type="ECO:0000313" key="2">
    <source>
        <dbReference type="EMBL" id="ELT90295.1"/>
    </source>
</evidence>
<dbReference type="OrthoDB" id="6510848at2759"/>
<dbReference type="HOGENOM" id="CLU_928268_0_0_1"/>
<dbReference type="InterPro" id="IPR048365">
    <property type="entry name" value="TNP-like_RNaseH_N"/>
</dbReference>
<evidence type="ECO:0000259" key="1">
    <source>
        <dbReference type="Pfam" id="PF21787"/>
    </source>
</evidence>
<reference evidence="2 4" key="2">
    <citation type="journal article" date="2013" name="Nature">
        <title>Insights into bilaterian evolution from three spiralian genomes.</title>
        <authorList>
            <person name="Simakov O."/>
            <person name="Marletaz F."/>
            <person name="Cho S.J."/>
            <person name="Edsinger-Gonzales E."/>
            <person name="Havlak P."/>
            <person name="Hellsten U."/>
            <person name="Kuo D.H."/>
            <person name="Larsson T."/>
            <person name="Lv J."/>
            <person name="Arendt D."/>
            <person name="Savage R."/>
            <person name="Osoegawa K."/>
            <person name="de Jong P."/>
            <person name="Grimwood J."/>
            <person name="Chapman J.A."/>
            <person name="Shapiro H."/>
            <person name="Aerts A."/>
            <person name="Otillar R.P."/>
            <person name="Terry A.Y."/>
            <person name="Boore J.L."/>
            <person name="Grigoriev I.V."/>
            <person name="Lindberg D.R."/>
            <person name="Seaver E.C."/>
            <person name="Weisblat D.A."/>
            <person name="Putnam N.H."/>
            <person name="Rokhsar D.S."/>
        </authorList>
    </citation>
    <scope>NUCLEOTIDE SEQUENCE</scope>
    <source>
        <strain evidence="2 4">I ESC-2004</strain>
    </source>
</reference>
<dbReference type="Pfam" id="PF21787">
    <property type="entry name" value="TNP-like_RNaseH_N"/>
    <property type="match status" value="1"/>
</dbReference>
<dbReference type="EMBL" id="AMQN01003130">
    <property type="status" value="NOT_ANNOTATED_CDS"/>
    <property type="molecule type" value="Genomic_DNA"/>
</dbReference>